<protein>
    <submittedName>
        <fullName evidence="1">Uncharacterized protein</fullName>
    </submittedName>
</protein>
<keyword evidence="2" id="KW-1185">Reference proteome</keyword>
<proteinExistence type="predicted"/>
<sequence>MWSGSVRSSKSNIQFGKQAVAELAWSEYGHCIPARTQVSTELAMAIRVEGLPGERRSEDSYTSLFTEESAVYEVLTEEDEYENLRK</sequence>
<evidence type="ECO:0000313" key="1">
    <source>
        <dbReference type="EMBL" id="KAH8016933.1"/>
    </source>
</evidence>
<evidence type="ECO:0000313" key="2">
    <source>
        <dbReference type="Proteomes" id="UP000827872"/>
    </source>
</evidence>
<comment type="caution">
    <text evidence="1">The sequence shown here is derived from an EMBL/GenBank/DDBJ whole genome shotgun (WGS) entry which is preliminary data.</text>
</comment>
<accession>A0ACB8GAZ7</accession>
<gene>
    <name evidence="1" type="ORF">K3G42_024472</name>
</gene>
<name>A0ACB8GAZ7_9SAUR</name>
<dbReference type="Proteomes" id="UP000827872">
    <property type="component" value="Linkage Group LG01"/>
</dbReference>
<reference evidence="1" key="1">
    <citation type="submission" date="2021-08" db="EMBL/GenBank/DDBJ databases">
        <title>The first chromosome-level gecko genome reveals the dynamic sex chromosomes of Neotropical dwarf geckos (Sphaerodactylidae: Sphaerodactylus).</title>
        <authorList>
            <person name="Pinto B.J."/>
            <person name="Keating S.E."/>
            <person name="Gamble T."/>
        </authorList>
    </citation>
    <scope>NUCLEOTIDE SEQUENCE</scope>
    <source>
        <strain evidence="1">TG3544</strain>
    </source>
</reference>
<dbReference type="EMBL" id="CM037614">
    <property type="protein sequence ID" value="KAH8016933.1"/>
    <property type="molecule type" value="Genomic_DNA"/>
</dbReference>
<organism evidence="1 2">
    <name type="scientific">Sphaerodactylus townsendi</name>
    <dbReference type="NCBI Taxonomy" id="933632"/>
    <lineage>
        <taxon>Eukaryota</taxon>
        <taxon>Metazoa</taxon>
        <taxon>Chordata</taxon>
        <taxon>Craniata</taxon>
        <taxon>Vertebrata</taxon>
        <taxon>Euteleostomi</taxon>
        <taxon>Lepidosauria</taxon>
        <taxon>Squamata</taxon>
        <taxon>Bifurcata</taxon>
        <taxon>Gekkota</taxon>
        <taxon>Sphaerodactylidae</taxon>
        <taxon>Sphaerodactylus</taxon>
    </lineage>
</organism>